<feature type="region of interest" description="Disordered" evidence="6">
    <location>
        <begin position="402"/>
        <end position="421"/>
    </location>
</feature>
<protein>
    <recommendedName>
        <fullName evidence="8">Ima1 N-terminal domain-containing protein</fullName>
    </recommendedName>
</protein>
<dbReference type="InterPro" id="IPR018617">
    <property type="entry name" value="Ima1_N"/>
</dbReference>
<dbReference type="GO" id="GO:0005637">
    <property type="term" value="C:nuclear inner membrane"/>
    <property type="evidence" value="ECO:0007669"/>
    <property type="project" value="UniProtKB-SubCell"/>
</dbReference>
<evidence type="ECO:0000256" key="2">
    <source>
        <dbReference type="ARBA" id="ARBA00022692"/>
    </source>
</evidence>
<feature type="transmembrane region" description="Helical" evidence="7">
    <location>
        <begin position="316"/>
        <end position="335"/>
    </location>
</feature>
<dbReference type="AlphaFoldDB" id="A0A9P6T2A5"/>
<feature type="transmembrane region" description="Helical" evidence="7">
    <location>
        <begin position="286"/>
        <end position="304"/>
    </location>
</feature>
<gene>
    <name evidence="9" type="ORF">BGZ80_005305</name>
</gene>
<keyword evidence="5" id="KW-0539">Nucleus</keyword>
<reference evidence="9" key="1">
    <citation type="journal article" date="2020" name="Fungal Divers.">
        <title>Resolving the Mortierellaceae phylogeny through synthesis of multi-gene phylogenetics and phylogenomics.</title>
        <authorList>
            <person name="Vandepol N."/>
            <person name="Liber J."/>
            <person name="Desiro A."/>
            <person name="Na H."/>
            <person name="Kennedy M."/>
            <person name="Barry K."/>
            <person name="Grigoriev I.V."/>
            <person name="Miller A.N."/>
            <person name="O'Donnell K."/>
            <person name="Stajich J.E."/>
            <person name="Bonito G."/>
        </authorList>
    </citation>
    <scope>NUCLEOTIDE SEQUENCE</scope>
    <source>
        <strain evidence="9">NRRL 2769</strain>
    </source>
</reference>
<evidence type="ECO:0000313" key="10">
    <source>
        <dbReference type="Proteomes" id="UP000703661"/>
    </source>
</evidence>
<keyword evidence="2 7" id="KW-0812">Transmembrane</keyword>
<feature type="transmembrane region" description="Helical" evidence="7">
    <location>
        <begin position="680"/>
        <end position="698"/>
    </location>
</feature>
<keyword evidence="4 7" id="KW-0472">Membrane</keyword>
<dbReference type="GO" id="GO:0034992">
    <property type="term" value="C:microtubule organizing center attachment site"/>
    <property type="evidence" value="ECO:0007669"/>
    <property type="project" value="TreeGrafter"/>
</dbReference>
<feature type="region of interest" description="Disordered" evidence="6">
    <location>
        <begin position="352"/>
        <end position="390"/>
    </location>
</feature>
<comment type="caution">
    <text evidence="9">The sequence shown here is derived from an EMBL/GenBank/DDBJ whole genome shotgun (WGS) entry which is preliminary data.</text>
</comment>
<keyword evidence="10" id="KW-1185">Reference proteome</keyword>
<sequence length="888" mass="99694">MGATHLDWSDQQQGLYSTISLQKRINKNYCSGDQILAKLATANTRSLKNRKRPSSGVSNKPVENDFFCEICNGHQRVVYQLLSNYIPDEEDENYDAYYENADTYKRQLEERYPMACAKCMEKVQKELAQQNYRIKSSLLNATLNKSRGDKIRPTRKYPSVGWLFTGSSWLCAHGALLSVETINFFGPDVLPSSRIFTLPKRLAQSAGSLTLHNLTGALSKLNPPTQLLWSQSSGNPLLRLTEAEQSSVFAITLICLSIWGLYWDPLDFVMQRAPRIKIRARQYYKWVRASTIPLLIIQYYSLFFGRWQLDLNWSRGIPLLLHALYIAAFFNGRYIQEPNEVKFDSLTSYPSTSKTSAHGNVSGDDKRKATAKTSNSHATPSRSPAHSSESYFTSASRSFEDISRSQTSSPEINEINWSPKKSAPLASNRLSAAFGMYRDSNQSTRQDDTMMNTLPKLGHTGSLQEQQSRGFDYKPDNKFRSRAYEPSPLANPSLVTNMGLSNMSLGEMFGFPSAKFQPPENHFAHRSASQQGAGVSDAWSYRRTTEAGSANGHASNHRTRNRFSQSADFDMDEDDEDSQNLTSLSRRSAGPISMDTDHTNDIFSSFGFGSTTAHSTGNSYSKGSGSFAPQRYFPPEPETGLEDNFLGIVKIVDDYLPPQQGPRSIAGRNLMLKKRMARRWLSLLLFCRCIVLWRALSGGWKLDWVTQVIFAGAILHAAAFWFLDEYRLLKRYLDKESSSLETKKTSNDIDPFEPTVIDRVCSYLLLLLLAARILNMISWILVDKVSLGNLSATEDTCLLQDEIPGERCHEPTVGHPSLMDWSPGAIRLVYPGVGREEAAMAVAYFAGWMHDIAMIALFVVLVAFGAGSHTIKTNQSPAQEHKVRRRGN</sequence>
<feature type="region of interest" description="Disordered" evidence="6">
    <location>
        <begin position="566"/>
        <end position="593"/>
    </location>
</feature>
<evidence type="ECO:0000313" key="9">
    <source>
        <dbReference type="EMBL" id="KAG0019764.1"/>
    </source>
</evidence>
<feature type="transmembrane region" description="Helical" evidence="7">
    <location>
        <begin position="841"/>
        <end position="866"/>
    </location>
</feature>
<dbReference type="Proteomes" id="UP000703661">
    <property type="component" value="Unassembled WGS sequence"/>
</dbReference>
<accession>A0A9P6T2A5</accession>
<evidence type="ECO:0000256" key="6">
    <source>
        <dbReference type="SAM" id="MobiDB-lite"/>
    </source>
</evidence>
<feature type="transmembrane region" description="Helical" evidence="7">
    <location>
        <begin position="247"/>
        <end position="265"/>
    </location>
</feature>
<comment type="subcellular location">
    <subcellularLocation>
        <location evidence="1">Nucleus inner membrane</location>
        <topology evidence="1">Multi-pass membrane protein</topology>
    </subcellularLocation>
</comment>
<feature type="transmembrane region" description="Helical" evidence="7">
    <location>
        <begin position="704"/>
        <end position="723"/>
    </location>
</feature>
<feature type="compositionally biased region" description="Polar residues" evidence="6">
    <location>
        <begin position="371"/>
        <end position="390"/>
    </location>
</feature>
<evidence type="ECO:0000259" key="8">
    <source>
        <dbReference type="Pfam" id="PF09779"/>
    </source>
</evidence>
<dbReference type="GO" id="GO:0034506">
    <property type="term" value="C:chromosome, centromeric core domain"/>
    <property type="evidence" value="ECO:0007669"/>
    <property type="project" value="TreeGrafter"/>
</dbReference>
<dbReference type="GO" id="GO:0071765">
    <property type="term" value="P:nuclear inner membrane organization"/>
    <property type="evidence" value="ECO:0007669"/>
    <property type="project" value="InterPro"/>
</dbReference>
<evidence type="ECO:0000256" key="1">
    <source>
        <dbReference type="ARBA" id="ARBA00004473"/>
    </source>
</evidence>
<evidence type="ECO:0000256" key="3">
    <source>
        <dbReference type="ARBA" id="ARBA00022989"/>
    </source>
</evidence>
<evidence type="ECO:0000256" key="7">
    <source>
        <dbReference type="SAM" id="Phobius"/>
    </source>
</evidence>
<dbReference type="EMBL" id="JAAAID010000262">
    <property type="protein sequence ID" value="KAG0019764.1"/>
    <property type="molecule type" value="Genomic_DNA"/>
</dbReference>
<feature type="compositionally biased region" description="Acidic residues" evidence="6">
    <location>
        <begin position="569"/>
        <end position="578"/>
    </location>
</feature>
<dbReference type="GO" id="GO:0044732">
    <property type="term" value="C:mitotic spindle pole body"/>
    <property type="evidence" value="ECO:0007669"/>
    <property type="project" value="TreeGrafter"/>
</dbReference>
<dbReference type="PANTHER" id="PTHR28538:SF1">
    <property type="entry name" value="INTEGRAL INNER NUCLEAR MEMBRANE PROTEIN IMA1"/>
    <property type="match status" value="1"/>
</dbReference>
<name>A0A9P6T2A5_9FUNG</name>
<keyword evidence="3 7" id="KW-1133">Transmembrane helix</keyword>
<feature type="domain" description="Ima1 N-terminal" evidence="8">
    <location>
        <begin position="43"/>
        <end position="123"/>
    </location>
</feature>
<organism evidence="9 10">
    <name type="scientific">Entomortierella chlamydospora</name>
    <dbReference type="NCBI Taxonomy" id="101097"/>
    <lineage>
        <taxon>Eukaryota</taxon>
        <taxon>Fungi</taxon>
        <taxon>Fungi incertae sedis</taxon>
        <taxon>Mucoromycota</taxon>
        <taxon>Mortierellomycotina</taxon>
        <taxon>Mortierellomycetes</taxon>
        <taxon>Mortierellales</taxon>
        <taxon>Mortierellaceae</taxon>
        <taxon>Entomortierella</taxon>
    </lineage>
</organism>
<dbReference type="InterPro" id="IPR042321">
    <property type="entry name" value="Ima1"/>
</dbReference>
<proteinExistence type="predicted"/>
<feature type="transmembrane region" description="Helical" evidence="7">
    <location>
        <begin position="763"/>
        <end position="782"/>
    </location>
</feature>
<dbReference type="Pfam" id="PF09779">
    <property type="entry name" value="Ima1_N"/>
    <property type="match status" value="1"/>
</dbReference>
<evidence type="ECO:0000256" key="4">
    <source>
        <dbReference type="ARBA" id="ARBA00023136"/>
    </source>
</evidence>
<dbReference type="PANTHER" id="PTHR28538">
    <property type="entry name" value="INTEGRAL INNER NUCLEAR MEMBRANE PROTEIN IMA1"/>
    <property type="match status" value="1"/>
</dbReference>
<evidence type="ECO:0000256" key="5">
    <source>
        <dbReference type="ARBA" id="ARBA00023242"/>
    </source>
</evidence>